<dbReference type="RefSeq" id="XP_008083018.1">
    <property type="nucleotide sequence ID" value="XM_008084827.1"/>
</dbReference>
<dbReference type="OMA" id="YREQVEW"/>
<organism evidence="2 3">
    <name type="scientific">Glarea lozoyensis (strain ATCC 20868 / MF5171)</name>
    <dbReference type="NCBI Taxonomy" id="1116229"/>
    <lineage>
        <taxon>Eukaryota</taxon>
        <taxon>Fungi</taxon>
        <taxon>Dikarya</taxon>
        <taxon>Ascomycota</taxon>
        <taxon>Pezizomycotina</taxon>
        <taxon>Leotiomycetes</taxon>
        <taxon>Helotiales</taxon>
        <taxon>Helotiaceae</taxon>
        <taxon>Glarea</taxon>
    </lineage>
</organism>
<dbReference type="AlphaFoldDB" id="S3CVC4"/>
<dbReference type="OrthoDB" id="2893324at2759"/>
<evidence type="ECO:0000313" key="2">
    <source>
        <dbReference type="EMBL" id="EPE28909.1"/>
    </source>
</evidence>
<evidence type="ECO:0008006" key="4">
    <source>
        <dbReference type="Google" id="ProtNLM"/>
    </source>
</evidence>
<accession>S3CVC4</accession>
<dbReference type="Gene3D" id="3.40.50.450">
    <property type="match status" value="1"/>
</dbReference>
<sequence>MSSTIPPNIPPKATTIQAPTPLTSITQTPTIFLSGYISHPDACWRNHLTTALSHLPITILNPLRRDWDSTWKNSPSDPKFVEQTSWELECLERADLVVVNFGSLTSAPISLMEMGFALGMKKRVVVCCPEGYYYRGNVQVMCGRLGYEVFEGFEEFVGAVVRSMEGLVGKDALEE</sequence>
<proteinExistence type="predicted"/>
<name>S3CVC4_GLAL2</name>
<dbReference type="SUPFAM" id="SSF52309">
    <property type="entry name" value="N-(deoxy)ribosyltransferase-like"/>
    <property type="match status" value="1"/>
</dbReference>
<dbReference type="Proteomes" id="UP000016922">
    <property type="component" value="Unassembled WGS sequence"/>
</dbReference>
<dbReference type="eggNOG" id="ENOG502SJ1A">
    <property type="taxonomic scope" value="Eukaryota"/>
</dbReference>
<dbReference type="Pfam" id="PF15891">
    <property type="entry name" value="Nuc_deoxyri_tr2"/>
    <property type="match status" value="1"/>
</dbReference>
<protein>
    <recommendedName>
        <fullName evidence="4">Nucleoside 2-deoxyribosyltransferase domain-containing protein</fullName>
    </recommendedName>
</protein>
<keyword evidence="3" id="KW-1185">Reference proteome</keyword>
<reference evidence="2 3" key="1">
    <citation type="journal article" date="2013" name="BMC Genomics">
        <title>Genomics-driven discovery of the pneumocandin biosynthetic gene cluster in the fungus Glarea lozoyensis.</title>
        <authorList>
            <person name="Chen L."/>
            <person name="Yue Q."/>
            <person name="Zhang X."/>
            <person name="Xiang M."/>
            <person name="Wang C."/>
            <person name="Li S."/>
            <person name="Che Y."/>
            <person name="Ortiz-Lopez F.J."/>
            <person name="Bills G.F."/>
            <person name="Liu X."/>
            <person name="An Z."/>
        </authorList>
    </citation>
    <scope>NUCLEOTIDE SEQUENCE [LARGE SCALE GENOMIC DNA]</scope>
    <source>
        <strain evidence="3">ATCC 20868 / MF5171</strain>
    </source>
</reference>
<gene>
    <name evidence="2" type="ORF">GLAREA_00067</name>
</gene>
<feature type="region of interest" description="Disordered" evidence="1">
    <location>
        <begin position="1"/>
        <end position="20"/>
    </location>
</feature>
<dbReference type="EMBL" id="KE145367">
    <property type="protein sequence ID" value="EPE28909.1"/>
    <property type="molecule type" value="Genomic_DNA"/>
</dbReference>
<evidence type="ECO:0000256" key="1">
    <source>
        <dbReference type="SAM" id="MobiDB-lite"/>
    </source>
</evidence>
<dbReference type="KEGG" id="glz:GLAREA_00067"/>
<dbReference type="HOGENOM" id="CLU_109866_0_0_1"/>
<evidence type="ECO:0000313" key="3">
    <source>
        <dbReference type="Proteomes" id="UP000016922"/>
    </source>
</evidence>
<dbReference type="GeneID" id="19459127"/>
<dbReference type="InterPro" id="IPR039470">
    <property type="entry name" value="Nuc_deoxyri_tr2"/>
</dbReference>